<dbReference type="Pfam" id="PF20236">
    <property type="entry name" value="DUF6593"/>
    <property type="match status" value="1"/>
</dbReference>
<dbReference type="AlphaFoldDB" id="X8JPR6"/>
<feature type="domain" description="DUF6593" evidence="1">
    <location>
        <begin position="4"/>
        <end position="98"/>
    </location>
</feature>
<comment type="caution">
    <text evidence="2">The sequence shown here is derived from an EMBL/GenBank/DDBJ whole genome shotgun (WGS) entry which is preliminary data.</text>
</comment>
<evidence type="ECO:0000313" key="3">
    <source>
        <dbReference type="Proteomes" id="UP000030108"/>
    </source>
</evidence>
<gene>
    <name evidence="2" type="ORF">RSOL_451760</name>
</gene>
<dbReference type="Proteomes" id="UP000030108">
    <property type="component" value="Unassembled WGS sequence"/>
</dbReference>
<evidence type="ECO:0000313" key="2">
    <source>
        <dbReference type="EMBL" id="EUC65699.1"/>
    </source>
</evidence>
<reference evidence="3" key="1">
    <citation type="journal article" date="2014" name="Genome Announc.">
        <title>Draft genome sequence of the plant-pathogenic soil fungus Rhizoctonia solani anastomosis group 3 strain Rhs1AP.</title>
        <authorList>
            <person name="Cubeta M.A."/>
            <person name="Thomas E."/>
            <person name="Dean R.A."/>
            <person name="Jabaji S."/>
            <person name="Neate S.M."/>
            <person name="Tavantzis S."/>
            <person name="Toda T."/>
            <person name="Vilgalys R."/>
            <person name="Bharathan N."/>
            <person name="Fedorova-Abrams N."/>
            <person name="Pakala S.B."/>
            <person name="Pakala S.M."/>
            <person name="Zafar N."/>
            <person name="Joardar V."/>
            <person name="Losada L."/>
            <person name="Nierman W.C."/>
        </authorList>
    </citation>
    <scope>NUCLEOTIDE SEQUENCE [LARGE SCALE GENOMIC DNA]</scope>
    <source>
        <strain evidence="3">AG-3</strain>
    </source>
</reference>
<evidence type="ECO:0000259" key="1">
    <source>
        <dbReference type="Pfam" id="PF20236"/>
    </source>
</evidence>
<organism evidence="2 3">
    <name type="scientific">Rhizoctonia solani AG-3 Rhs1AP</name>
    <dbReference type="NCBI Taxonomy" id="1086054"/>
    <lineage>
        <taxon>Eukaryota</taxon>
        <taxon>Fungi</taxon>
        <taxon>Dikarya</taxon>
        <taxon>Basidiomycota</taxon>
        <taxon>Agaricomycotina</taxon>
        <taxon>Agaricomycetes</taxon>
        <taxon>Cantharellales</taxon>
        <taxon>Ceratobasidiaceae</taxon>
        <taxon>Rhizoctonia</taxon>
    </lineage>
</organism>
<dbReference type="InterPro" id="IPR046528">
    <property type="entry name" value="DUF6593"/>
</dbReference>
<sequence length="104" mass="12123">MNGKTTKINEVFPRPKKLSNPSSRVYTMRDGYQFQWKGLDMIYAVNVKTDLNVATYYQNKMYLINDKKSALDIAAGASTELTDALVVTWALYEKKARDWRRSRY</sequence>
<name>X8JPR6_9AGAM</name>
<feature type="non-terminal residue" evidence="2">
    <location>
        <position position="104"/>
    </location>
</feature>
<dbReference type="EMBL" id="JATN01000311">
    <property type="protein sequence ID" value="EUC65699.1"/>
    <property type="molecule type" value="Genomic_DNA"/>
</dbReference>
<dbReference type="OrthoDB" id="3360976at2759"/>
<proteinExistence type="predicted"/>
<protein>
    <submittedName>
        <fullName evidence="2">ATP11, putative</fullName>
    </submittedName>
</protein>
<accession>X8JPR6</accession>